<dbReference type="PANTHER" id="PTHR35910">
    <property type="entry name" value="2EXR DOMAIN-CONTAINING PROTEIN"/>
    <property type="match status" value="1"/>
</dbReference>
<dbReference type="PANTHER" id="PTHR35910:SF6">
    <property type="entry name" value="2EXR DOMAIN-CONTAINING PROTEIN"/>
    <property type="match status" value="1"/>
</dbReference>
<evidence type="ECO:0000313" key="3">
    <source>
        <dbReference type="Proteomes" id="UP001489902"/>
    </source>
</evidence>
<protein>
    <submittedName>
        <fullName evidence="2">2EXR domain-containing protein</fullName>
    </submittedName>
</protein>
<evidence type="ECO:0000259" key="1">
    <source>
        <dbReference type="Pfam" id="PF20150"/>
    </source>
</evidence>
<feature type="domain" description="2EXR" evidence="1">
    <location>
        <begin position="6"/>
        <end position="172"/>
    </location>
</feature>
<gene>
    <name evidence="2" type="ORF">QYS62_008339</name>
</gene>
<sequence>MATSQFHNFLSLPLEIRQEIYKLATPPRFVHVKHFTEEDYNTFEENLRLIPNYLDLNKALAHFSFNWRTQIPGLTDQPALEAFGFSSSRPHYKPWEVTYSSPKICLHWLARNPQTAWQLVRKGYLYSPAPIPALLHTCSESRHELIKRGYRLAFSTRSSGPRTWFNYDHDILFLSHEDLWQTDHRILSGCPWDLSQFGPEDMQRVRRVALERSSGSLFLVHPRFREIHFKFHDLTSVLRLFGHINELFLVEWTDEHMLEMCVPEEKKSLKKRHSYDVRGSWSYQHVTEVDALLQLFPRDGSSPCCVASTGLCGELLDDYRNMEVSSVFDLVTEALREQLLKRRSKITSKDWDEHAWWEIPMIKTVHVMTDRGHNTLYRERSKVLQTIAEHRQTWLVESETAGNDVLSSREAVVDNAEDEEDELYADAEGATVNARRRWWIEKGIIPFLNDPVQ</sequence>
<name>A0ABZ2X374_9HYPO</name>
<dbReference type="Proteomes" id="UP001489902">
    <property type="component" value="Chromosome 5"/>
</dbReference>
<organism evidence="2 3">
    <name type="scientific">Fusarium acuminatum</name>
    <dbReference type="NCBI Taxonomy" id="5515"/>
    <lineage>
        <taxon>Eukaryota</taxon>
        <taxon>Fungi</taxon>
        <taxon>Dikarya</taxon>
        <taxon>Ascomycota</taxon>
        <taxon>Pezizomycotina</taxon>
        <taxon>Sordariomycetes</taxon>
        <taxon>Hypocreomycetidae</taxon>
        <taxon>Hypocreales</taxon>
        <taxon>Nectriaceae</taxon>
        <taxon>Fusarium</taxon>
        <taxon>Fusarium tricinctum species complex</taxon>
    </lineage>
</organism>
<accession>A0ABZ2X374</accession>
<dbReference type="EMBL" id="CP151264">
    <property type="protein sequence ID" value="WZH47196.1"/>
    <property type="molecule type" value="Genomic_DNA"/>
</dbReference>
<dbReference type="Pfam" id="PF20150">
    <property type="entry name" value="2EXR"/>
    <property type="match status" value="1"/>
</dbReference>
<reference evidence="2 3" key="1">
    <citation type="submission" date="2024-04" db="EMBL/GenBank/DDBJ databases">
        <title>Complete genome sequence of Fusarium acuminatum.</title>
        <authorList>
            <person name="Lan B."/>
        </authorList>
    </citation>
    <scope>NUCLEOTIDE SEQUENCE [LARGE SCALE GENOMIC DNA]</scope>
    <source>
        <strain evidence="2">1A</strain>
    </source>
</reference>
<dbReference type="InterPro" id="IPR045518">
    <property type="entry name" value="2EXR"/>
</dbReference>
<keyword evidence="3" id="KW-1185">Reference proteome</keyword>
<evidence type="ECO:0000313" key="2">
    <source>
        <dbReference type="EMBL" id="WZH47196.1"/>
    </source>
</evidence>
<proteinExistence type="predicted"/>